<dbReference type="PANTHER" id="PTHR42718:SF46">
    <property type="entry name" value="BLR6921 PROTEIN"/>
    <property type="match status" value="1"/>
</dbReference>
<evidence type="ECO:0000256" key="2">
    <source>
        <dbReference type="ARBA" id="ARBA00022448"/>
    </source>
</evidence>
<dbReference type="Pfam" id="PF07690">
    <property type="entry name" value="MFS_1"/>
    <property type="match status" value="1"/>
</dbReference>
<name>A0ABQ4S074_9HYPH</name>
<feature type="transmembrane region" description="Helical" evidence="7">
    <location>
        <begin position="439"/>
        <end position="460"/>
    </location>
</feature>
<dbReference type="EMBL" id="BPQP01000035">
    <property type="protein sequence ID" value="GJD95339.1"/>
    <property type="molecule type" value="Genomic_DNA"/>
</dbReference>
<comment type="subcellular location">
    <subcellularLocation>
        <location evidence="1">Cell membrane</location>
        <topology evidence="1">Multi-pass membrane protein</topology>
    </subcellularLocation>
</comment>
<sequence length="468" mass="47583">MTDAARAPEPGQIKDGLPARERGLAMLAIALALMMAVLDGAIVNVALPAMARELGVSPRAAVFVVSGFQIAVTVCLLPFAALGDILGYRRVYLAGLALFTAASLACALSPTLDWLIVSRILQGIGGAGIMSVNIALVRFIYPNNLIGRGVSNTALVVALSSAAGPTAAAAILTVAGWPWLFLVNVPIGIVAFAAAIRTLPATPRSGARFDGLSAILNALTFGLLIIGIDGLGHPEGRPTAIAEIAAALVLGAVFVRHQLTLAAPLLPVDLLRIPVFALSMATSIVSFCAQMMAYVALPFYLHEAMRLSEAQTGLLMTAWPIAIAVVAPISGRLADRYAPGLLGGIGLSLMAMGLAAMAALPPTPVAIIGPLTLCGIGFGLFQPPNNKAILTSAPRSRSGGAGGMQATARLVGQSLGSAVVAVIFGFGERSGDAAGPSGAVPLVLWCAAGLSTAGAIASALRLRRRSDA</sequence>
<feature type="domain" description="Major facilitator superfamily (MFS) profile" evidence="8">
    <location>
        <begin position="25"/>
        <end position="466"/>
    </location>
</feature>
<dbReference type="Proteomes" id="UP001055125">
    <property type="component" value="Unassembled WGS sequence"/>
</dbReference>
<keyword evidence="4 7" id="KW-0812">Transmembrane</keyword>
<evidence type="ECO:0000256" key="5">
    <source>
        <dbReference type="ARBA" id="ARBA00022989"/>
    </source>
</evidence>
<dbReference type="RefSeq" id="WP_238244480.1">
    <property type="nucleotide sequence ID" value="NZ_BPQP01000035.1"/>
</dbReference>
<comment type="caution">
    <text evidence="9">The sequence shown here is derived from an EMBL/GenBank/DDBJ whole genome shotgun (WGS) entry which is preliminary data.</text>
</comment>
<feature type="transmembrane region" description="Helical" evidence="7">
    <location>
        <begin position="275"/>
        <end position="301"/>
    </location>
</feature>
<dbReference type="InterPro" id="IPR036259">
    <property type="entry name" value="MFS_trans_sf"/>
</dbReference>
<dbReference type="Gene3D" id="1.20.1250.20">
    <property type="entry name" value="MFS general substrate transporter like domains"/>
    <property type="match status" value="1"/>
</dbReference>
<dbReference type="CDD" id="cd17321">
    <property type="entry name" value="MFS_MMR_MDR_like"/>
    <property type="match status" value="1"/>
</dbReference>
<reference evidence="9" key="1">
    <citation type="journal article" date="2021" name="Front. Microbiol.">
        <title>Comprehensive Comparative Genomics and Phenotyping of Methylobacterium Species.</title>
        <authorList>
            <person name="Alessa O."/>
            <person name="Ogura Y."/>
            <person name="Fujitani Y."/>
            <person name="Takami H."/>
            <person name="Hayashi T."/>
            <person name="Sahin N."/>
            <person name="Tani A."/>
        </authorList>
    </citation>
    <scope>NUCLEOTIDE SEQUENCE</scope>
    <source>
        <strain evidence="9">DSM 19015</strain>
    </source>
</reference>
<keyword evidence="3" id="KW-1003">Cell membrane</keyword>
<feature type="transmembrane region" description="Helical" evidence="7">
    <location>
        <begin position="153"/>
        <end position="173"/>
    </location>
</feature>
<feature type="transmembrane region" description="Helical" evidence="7">
    <location>
        <begin position="179"/>
        <end position="199"/>
    </location>
</feature>
<dbReference type="SUPFAM" id="SSF103473">
    <property type="entry name" value="MFS general substrate transporter"/>
    <property type="match status" value="1"/>
</dbReference>
<evidence type="ECO:0000313" key="10">
    <source>
        <dbReference type="Proteomes" id="UP001055125"/>
    </source>
</evidence>
<feature type="transmembrane region" description="Helical" evidence="7">
    <location>
        <begin position="341"/>
        <end position="360"/>
    </location>
</feature>
<keyword evidence="6 7" id="KW-0472">Membrane</keyword>
<evidence type="ECO:0000256" key="3">
    <source>
        <dbReference type="ARBA" id="ARBA00022475"/>
    </source>
</evidence>
<evidence type="ECO:0000256" key="6">
    <source>
        <dbReference type="ARBA" id="ARBA00023136"/>
    </source>
</evidence>
<feature type="transmembrane region" description="Helical" evidence="7">
    <location>
        <begin position="116"/>
        <end position="141"/>
    </location>
</feature>
<dbReference type="InterPro" id="IPR020846">
    <property type="entry name" value="MFS_dom"/>
</dbReference>
<feature type="transmembrane region" description="Helical" evidence="7">
    <location>
        <begin position="406"/>
        <end position="427"/>
    </location>
</feature>
<accession>A0ABQ4S074</accession>
<protein>
    <submittedName>
        <fullName evidence="9">Riboflavin transporter RibZ</fullName>
    </submittedName>
</protein>
<gene>
    <name evidence="9" type="primary">ribZ</name>
    <name evidence="9" type="ORF">OCOJLMKI_2551</name>
</gene>
<proteinExistence type="predicted"/>
<keyword evidence="2" id="KW-0813">Transport</keyword>
<feature type="transmembrane region" description="Helical" evidence="7">
    <location>
        <begin position="366"/>
        <end position="385"/>
    </location>
</feature>
<dbReference type="PROSITE" id="PS50850">
    <property type="entry name" value="MFS"/>
    <property type="match status" value="1"/>
</dbReference>
<reference evidence="9" key="2">
    <citation type="submission" date="2021-08" db="EMBL/GenBank/DDBJ databases">
        <authorList>
            <person name="Tani A."/>
            <person name="Ola A."/>
            <person name="Ogura Y."/>
            <person name="Katsura K."/>
            <person name="Hayashi T."/>
        </authorList>
    </citation>
    <scope>NUCLEOTIDE SEQUENCE</scope>
    <source>
        <strain evidence="9">DSM 19015</strain>
    </source>
</reference>
<dbReference type="InterPro" id="IPR011701">
    <property type="entry name" value="MFS"/>
</dbReference>
<evidence type="ECO:0000259" key="8">
    <source>
        <dbReference type="PROSITE" id="PS50850"/>
    </source>
</evidence>
<keyword evidence="10" id="KW-1185">Reference proteome</keyword>
<feature type="transmembrane region" description="Helical" evidence="7">
    <location>
        <begin position="240"/>
        <end position="263"/>
    </location>
</feature>
<dbReference type="Gene3D" id="1.20.1720.10">
    <property type="entry name" value="Multidrug resistance protein D"/>
    <property type="match status" value="1"/>
</dbReference>
<keyword evidence="5 7" id="KW-1133">Transmembrane helix</keyword>
<feature type="transmembrane region" description="Helical" evidence="7">
    <location>
        <begin position="91"/>
        <end position="110"/>
    </location>
</feature>
<feature type="transmembrane region" description="Helical" evidence="7">
    <location>
        <begin position="313"/>
        <end position="334"/>
    </location>
</feature>
<evidence type="ECO:0000256" key="7">
    <source>
        <dbReference type="SAM" id="Phobius"/>
    </source>
</evidence>
<evidence type="ECO:0000256" key="4">
    <source>
        <dbReference type="ARBA" id="ARBA00022692"/>
    </source>
</evidence>
<feature type="transmembrane region" description="Helical" evidence="7">
    <location>
        <begin position="211"/>
        <end position="228"/>
    </location>
</feature>
<organism evidence="9 10">
    <name type="scientific">Methylobacterium iners</name>
    <dbReference type="NCBI Taxonomy" id="418707"/>
    <lineage>
        <taxon>Bacteria</taxon>
        <taxon>Pseudomonadati</taxon>
        <taxon>Pseudomonadota</taxon>
        <taxon>Alphaproteobacteria</taxon>
        <taxon>Hyphomicrobiales</taxon>
        <taxon>Methylobacteriaceae</taxon>
        <taxon>Methylobacterium</taxon>
    </lineage>
</organism>
<feature type="transmembrane region" description="Helical" evidence="7">
    <location>
        <begin position="59"/>
        <end position="79"/>
    </location>
</feature>
<evidence type="ECO:0000256" key="1">
    <source>
        <dbReference type="ARBA" id="ARBA00004651"/>
    </source>
</evidence>
<feature type="transmembrane region" description="Helical" evidence="7">
    <location>
        <begin position="24"/>
        <end position="47"/>
    </location>
</feature>
<evidence type="ECO:0000313" key="9">
    <source>
        <dbReference type="EMBL" id="GJD95339.1"/>
    </source>
</evidence>
<dbReference type="PANTHER" id="PTHR42718">
    <property type="entry name" value="MAJOR FACILITATOR SUPERFAMILY MULTIDRUG TRANSPORTER MFSC"/>
    <property type="match status" value="1"/>
</dbReference>